<reference evidence="2 3" key="1">
    <citation type="submission" date="2015-01" db="EMBL/GenBank/DDBJ databases">
        <title>Genome sequence of Jeotgalibacillus alimentarius.</title>
        <authorList>
            <person name="Goh K.M."/>
            <person name="Chan K.-G."/>
            <person name="Yaakop A.S."/>
            <person name="Ee R."/>
            <person name="Gan H.M."/>
            <person name="Chan C.S."/>
        </authorList>
    </citation>
    <scope>NUCLEOTIDE SEQUENCE [LARGE SCALE GENOMIC DNA]</scope>
    <source>
        <strain evidence="2 3">YKJ-13</strain>
    </source>
</reference>
<dbReference type="Pfam" id="PF00583">
    <property type="entry name" value="Acetyltransf_1"/>
    <property type="match status" value="1"/>
</dbReference>
<dbReference type="PATRIC" id="fig|135826.4.peg.1646"/>
<accession>A0A0C2W0W5</accession>
<dbReference type="PROSITE" id="PS51186">
    <property type="entry name" value="GNAT"/>
    <property type="match status" value="1"/>
</dbReference>
<evidence type="ECO:0000313" key="2">
    <source>
        <dbReference type="EMBL" id="KIL50276.1"/>
    </source>
</evidence>
<proteinExistence type="predicted"/>
<evidence type="ECO:0000313" key="3">
    <source>
        <dbReference type="Proteomes" id="UP000031950"/>
    </source>
</evidence>
<name>A0A0C2W0W5_9BACL</name>
<dbReference type="Gene3D" id="3.40.630.30">
    <property type="match status" value="1"/>
</dbReference>
<dbReference type="EMBL" id="JXRQ01000017">
    <property type="protein sequence ID" value="KIL50276.1"/>
    <property type="molecule type" value="Genomic_DNA"/>
</dbReference>
<keyword evidence="3" id="KW-1185">Reference proteome</keyword>
<organism evidence="2 3">
    <name type="scientific">Jeotgalibacillus alimentarius</name>
    <dbReference type="NCBI Taxonomy" id="135826"/>
    <lineage>
        <taxon>Bacteria</taxon>
        <taxon>Bacillati</taxon>
        <taxon>Bacillota</taxon>
        <taxon>Bacilli</taxon>
        <taxon>Bacillales</taxon>
        <taxon>Caryophanaceae</taxon>
        <taxon>Jeotgalibacillus</taxon>
    </lineage>
</organism>
<feature type="domain" description="N-acetyltransferase" evidence="1">
    <location>
        <begin position="16"/>
        <end position="215"/>
    </location>
</feature>
<keyword evidence="2" id="KW-0808">Transferase</keyword>
<protein>
    <submittedName>
        <fullName evidence="2">N-acetyltransferase</fullName>
    </submittedName>
</protein>
<dbReference type="OrthoDB" id="9811121at2"/>
<sequence>MKKDLFIFKNEKRYSVTVRNYREEDFEQLIELQRKAFPPPFPSDLLWNHLQLNEHITRFPEGALCILVDGQIAGSITALRTNYAGEQHTWEQITSDGYITNHEPDGNVLYIVDICMNPDYRGLGLGKELMRAMYETVVFLGVEKLAGGSRMPGYKAFRDNMTPEEYFKRIVSGELTDPVVTFLMKAGRIPEKLMRNYLEDEDSADCAVLMTWNNPFKT</sequence>
<dbReference type="Proteomes" id="UP000031950">
    <property type="component" value="Unassembled WGS sequence"/>
</dbReference>
<evidence type="ECO:0000259" key="1">
    <source>
        <dbReference type="PROSITE" id="PS51186"/>
    </source>
</evidence>
<dbReference type="RefSeq" id="WP_041122236.1">
    <property type="nucleotide sequence ID" value="NZ_JXRQ01000017.1"/>
</dbReference>
<dbReference type="InterPro" id="IPR000182">
    <property type="entry name" value="GNAT_dom"/>
</dbReference>
<dbReference type="CDD" id="cd04301">
    <property type="entry name" value="NAT_SF"/>
    <property type="match status" value="1"/>
</dbReference>
<dbReference type="InterPro" id="IPR016181">
    <property type="entry name" value="Acyl_CoA_acyltransferase"/>
</dbReference>
<comment type="caution">
    <text evidence="2">The sequence shown here is derived from an EMBL/GenBank/DDBJ whole genome shotgun (WGS) entry which is preliminary data.</text>
</comment>
<dbReference type="GO" id="GO:0016747">
    <property type="term" value="F:acyltransferase activity, transferring groups other than amino-acyl groups"/>
    <property type="evidence" value="ECO:0007669"/>
    <property type="project" value="InterPro"/>
</dbReference>
<dbReference type="AlphaFoldDB" id="A0A0C2W0W5"/>
<gene>
    <name evidence="2" type="ORF">KP77_16510</name>
</gene>
<dbReference type="SUPFAM" id="SSF55729">
    <property type="entry name" value="Acyl-CoA N-acyltransferases (Nat)"/>
    <property type="match status" value="1"/>
</dbReference>